<dbReference type="Pfam" id="PF14223">
    <property type="entry name" value="Retrotran_gag_2"/>
    <property type="match status" value="1"/>
</dbReference>
<gene>
    <name evidence="2" type="ORF">Ddye_000765</name>
</gene>
<proteinExistence type="predicted"/>
<evidence type="ECO:0000256" key="1">
    <source>
        <dbReference type="SAM" id="MobiDB-lite"/>
    </source>
</evidence>
<dbReference type="PANTHER" id="PTHR47481">
    <property type="match status" value="1"/>
</dbReference>
<accession>A0AAD9XMA3</accession>
<sequence>MYLKEQLTQMSRGTKHVVKYLQTMKDTLDELTLVDVPLSDDDLTIHVLNSIGYEFKKIATAIKARECLITFEELHDNLIEHVTFLKHQEIQSDSPQITAIKTCTFGHQGFNSKCDNTENQNRKINNNRGQNHDHRNNVPLLGD</sequence>
<dbReference type="PANTHER" id="PTHR47481:SF9">
    <property type="entry name" value="RETROTRANSPOSON GAG DOMAIN-CONTAINING PROTEIN"/>
    <property type="match status" value="1"/>
</dbReference>
<dbReference type="EMBL" id="JANJYI010000001">
    <property type="protein sequence ID" value="KAK2662191.1"/>
    <property type="molecule type" value="Genomic_DNA"/>
</dbReference>
<evidence type="ECO:0000313" key="3">
    <source>
        <dbReference type="Proteomes" id="UP001280121"/>
    </source>
</evidence>
<dbReference type="AlphaFoldDB" id="A0AAD9XMA3"/>
<protein>
    <submittedName>
        <fullName evidence="2">Uncharacterized protein</fullName>
    </submittedName>
</protein>
<reference evidence="2" key="1">
    <citation type="journal article" date="2023" name="Plant J.">
        <title>Genome sequences and population genomics provide insights into the demographic history, inbreeding, and mutation load of two 'living fossil' tree species of Dipteronia.</title>
        <authorList>
            <person name="Feng Y."/>
            <person name="Comes H.P."/>
            <person name="Chen J."/>
            <person name="Zhu S."/>
            <person name="Lu R."/>
            <person name="Zhang X."/>
            <person name="Li P."/>
            <person name="Qiu J."/>
            <person name="Olsen K.M."/>
            <person name="Qiu Y."/>
        </authorList>
    </citation>
    <scope>NUCLEOTIDE SEQUENCE</scope>
    <source>
        <strain evidence="2">KIB01</strain>
    </source>
</reference>
<organism evidence="2 3">
    <name type="scientific">Dipteronia dyeriana</name>
    <dbReference type="NCBI Taxonomy" id="168575"/>
    <lineage>
        <taxon>Eukaryota</taxon>
        <taxon>Viridiplantae</taxon>
        <taxon>Streptophyta</taxon>
        <taxon>Embryophyta</taxon>
        <taxon>Tracheophyta</taxon>
        <taxon>Spermatophyta</taxon>
        <taxon>Magnoliopsida</taxon>
        <taxon>eudicotyledons</taxon>
        <taxon>Gunneridae</taxon>
        <taxon>Pentapetalae</taxon>
        <taxon>rosids</taxon>
        <taxon>malvids</taxon>
        <taxon>Sapindales</taxon>
        <taxon>Sapindaceae</taxon>
        <taxon>Hippocastanoideae</taxon>
        <taxon>Acereae</taxon>
        <taxon>Dipteronia</taxon>
    </lineage>
</organism>
<name>A0AAD9XMA3_9ROSI</name>
<keyword evidence="3" id="KW-1185">Reference proteome</keyword>
<dbReference type="Proteomes" id="UP001280121">
    <property type="component" value="Unassembled WGS sequence"/>
</dbReference>
<feature type="region of interest" description="Disordered" evidence="1">
    <location>
        <begin position="122"/>
        <end position="143"/>
    </location>
</feature>
<comment type="caution">
    <text evidence="2">The sequence shown here is derived from an EMBL/GenBank/DDBJ whole genome shotgun (WGS) entry which is preliminary data.</text>
</comment>
<evidence type="ECO:0000313" key="2">
    <source>
        <dbReference type="EMBL" id="KAK2662191.1"/>
    </source>
</evidence>